<comment type="catalytic activity">
    <reaction evidence="7">
        <text>L-threonyl-[protein] + ATP = O-phospho-L-threonyl-[protein] + ADP + H(+)</text>
        <dbReference type="Rhea" id="RHEA:46608"/>
        <dbReference type="Rhea" id="RHEA-COMP:11060"/>
        <dbReference type="Rhea" id="RHEA-COMP:11605"/>
        <dbReference type="ChEBI" id="CHEBI:15378"/>
        <dbReference type="ChEBI" id="CHEBI:30013"/>
        <dbReference type="ChEBI" id="CHEBI:30616"/>
        <dbReference type="ChEBI" id="CHEBI:61977"/>
        <dbReference type="ChEBI" id="CHEBI:456216"/>
        <dbReference type="EC" id="2.7.11.1"/>
    </reaction>
</comment>
<evidence type="ECO:0000313" key="11">
    <source>
        <dbReference type="Proteomes" id="UP000194127"/>
    </source>
</evidence>
<gene>
    <name evidence="10" type="ORF">POSPLADRAFT_1050883</name>
</gene>
<organism evidence="10 11">
    <name type="scientific">Postia placenta MAD-698-R-SB12</name>
    <dbReference type="NCBI Taxonomy" id="670580"/>
    <lineage>
        <taxon>Eukaryota</taxon>
        <taxon>Fungi</taxon>
        <taxon>Dikarya</taxon>
        <taxon>Basidiomycota</taxon>
        <taxon>Agaricomycotina</taxon>
        <taxon>Agaricomycetes</taxon>
        <taxon>Polyporales</taxon>
        <taxon>Adustoporiaceae</taxon>
        <taxon>Rhodonia</taxon>
    </lineage>
</organism>
<dbReference type="STRING" id="670580.A0A1X6MII2"/>
<dbReference type="PANTHER" id="PTHR47634">
    <property type="entry name" value="PROTEIN KINASE DOMAIN-CONTAINING PROTEIN-RELATED"/>
    <property type="match status" value="1"/>
</dbReference>
<dbReference type="EMBL" id="KZ110616">
    <property type="protein sequence ID" value="OSX56170.1"/>
    <property type="molecule type" value="Genomic_DNA"/>
</dbReference>
<keyword evidence="6" id="KW-0067">ATP-binding</keyword>
<reference evidence="10 11" key="1">
    <citation type="submission" date="2017-04" db="EMBL/GenBank/DDBJ databases">
        <title>Genome Sequence of the Model Brown-Rot Fungus Postia placenta SB12.</title>
        <authorList>
            <consortium name="DOE Joint Genome Institute"/>
            <person name="Gaskell J."/>
            <person name="Kersten P."/>
            <person name="Larrondo L.F."/>
            <person name="Canessa P."/>
            <person name="Martinez D."/>
            <person name="Hibbett D."/>
            <person name="Schmoll M."/>
            <person name="Kubicek C.P."/>
            <person name="Martinez A.T."/>
            <person name="Yadav J."/>
            <person name="Master E."/>
            <person name="Magnuson J.K."/>
            <person name="James T."/>
            <person name="Yaver D."/>
            <person name="Berka R."/>
            <person name="Labutti K."/>
            <person name="Lipzen A."/>
            <person name="Aerts A."/>
            <person name="Barry K."/>
            <person name="Henrissat B."/>
            <person name="Blanchette R."/>
            <person name="Grigoriev I."/>
            <person name="Cullen D."/>
        </authorList>
    </citation>
    <scope>NUCLEOTIDE SEQUENCE [LARGE SCALE GENOMIC DNA]</scope>
    <source>
        <strain evidence="10 11">MAD-698-R-SB12</strain>
    </source>
</reference>
<evidence type="ECO:0000256" key="2">
    <source>
        <dbReference type="ARBA" id="ARBA00022527"/>
    </source>
</evidence>
<protein>
    <recommendedName>
        <fullName evidence="1">non-specific serine/threonine protein kinase</fullName>
        <ecNumber evidence="1">2.7.11.1</ecNumber>
    </recommendedName>
</protein>
<keyword evidence="11" id="KW-1185">Reference proteome</keyword>
<evidence type="ECO:0000256" key="1">
    <source>
        <dbReference type="ARBA" id="ARBA00012513"/>
    </source>
</evidence>
<evidence type="ECO:0000256" key="8">
    <source>
        <dbReference type="ARBA" id="ARBA00048679"/>
    </source>
</evidence>
<dbReference type="SMART" id="SM00220">
    <property type="entry name" value="S_TKc"/>
    <property type="match status" value="1"/>
</dbReference>
<dbReference type="GO" id="GO:0000245">
    <property type="term" value="P:spliceosomal complex assembly"/>
    <property type="evidence" value="ECO:0007669"/>
    <property type="project" value="TreeGrafter"/>
</dbReference>
<evidence type="ECO:0000259" key="9">
    <source>
        <dbReference type="PROSITE" id="PS50011"/>
    </source>
</evidence>
<accession>A0A1X6MII2</accession>
<dbReference type="GO" id="GO:0050684">
    <property type="term" value="P:regulation of mRNA processing"/>
    <property type="evidence" value="ECO:0007669"/>
    <property type="project" value="TreeGrafter"/>
</dbReference>
<keyword evidence="4" id="KW-0547">Nucleotide-binding</keyword>
<dbReference type="EC" id="2.7.11.1" evidence="1"/>
<dbReference type="InterPro" id="IPR011009">
    <property type="entry name" value="Kinase-like_dom_sf"/>
</dbReference>
<evidence type="ECO:0000256" key="4">
    <source>
        <dbReference type="ARBA" id="ARBA00022741"/>
    </source>
</evidence>
<dbReference type="Proteomes" id="UP000194127">
    <property type="component" value="Unassembled WGS sequence"/>
</dbReference>
<evidence type="ECO:0000313" key="10">
    <source>
        <dbReference type="EMBL" id="OSX56170.1"/>
    </source>
</evidence>
<keyword evidence="3" id="KW-0808">Transferase</keyword>
<dbReference type="InterPro" id="IPR051334">
    <property type="entry name" value="SRPK"/>
</dbReference>
<dbReference type="SUPFAM" id="SSF56112">
    <property type="entry name" value="Protein kinase-like (PK-like)"/>
    <property type="match status" value="1"/>
</dbReference>
<comment type="catalytic activity">
    <reaction evidence="8">
        <text>L-seryl-[protein] + ATP = O-phospho-L-seryl-[protein] + ADP + H(+)</text>
        <dbReference type="Rhea" id="RHEA:17989"/>
        <dbReference type="Rhea" id="RHEA-COMP:9863"/>
        <dbReference type="Rhea" id="RHEA-COMP:11604"/>
        <dbReference type="ChEBI" id="CHEBI:15378"/>
        <dbReference type="ChEBI" id="CHEBI:29999"/>
        <dbReference type="ChEBI" id="CHEBI:30616"/>
        <dbReference type="ChEBI" id="CHEBI:83421"/>
        <dbReference type="ChEBI" id="CHEBI:456216"/>
        <dbReference type="EC" id="2.7.11.1"/>
    </reaction>
</comment>
<dbReference type="GeneID" id="36325042"/>
<keyword evidence="5" id="KW-0418">Kinase</keyword>
<dbReference type="AlphaFoldDB" id="A0A1X6MII2"/>
<name>A0A1X6MII2_9APHY</name>
<dbReference type="RefSeq" id="XP_024332964.1">
    <property type="nucleotide sequence ID" value="XM_024480092.1"/>
</dbReference>
<evidence type="ECO:0000256" key="6">
    <source>
        <dbReference type="ARBA" id="ARBA00022840"/>
    </source>
</evidence>
<dbReference type="GO" id="GO:0004674">
    <property type="term" value="F:protein serine/threonine kinase activity"/>
    <property type="evidence" value="ECO:0007669"/>
    <property type="project" value="UniProtKB-KW"/>
</dbReference>
<dbReference type="GO" id="GO:0005524">
    <property type="term" value="F:ATP binding"/>
    <property type="evidence" value="ECO:0007669"/>
    <property type="project" value="UniProtKB-KW"/>
</dbReference>
<proteinExistence type="predicted"/>
<dbReference type="InterPro" id="IPR000719">
    <property type="entry name" value="Prot_kinase_dom"/>
</dbReference>
<dbReference type="OrthoDB" id="5979581at2759"/>
<evidence type="ECO:0000256" key="3">
    <source>
        <dbReference type="ARBA" id="ARBA00022679"/>
    </source>
</evidence>
<dbReference type="Gene3D" id="1.10.510.10">
    <property type="entry name" value="Transferase(Phosphotransferase) domain 1"/>
    <property type="match status" value="2"/>
</dbReference>
<dbReference type="PROSITE" id="PS50011">
    <property type="entry name" value="PROTEIN_KINASE_DOM"/>
    <property type="match status" value="1"/>
</dbReference>
<dbReference type="Gene3D" id="3.30.200.20">
    <property type="entry name" value="Phosphorylase Kinase, domain 1"/>
    <property type="match status" value="1"/>
</dbReference>
<sequence>MSPDWYTQAADNNNNNDSQRFTVIEAEQTSTASSSTDALADDQSFKVSISLKVSPINTALPKAFSDVAGLTHGSGMTGASHASTSSGKSSSAGSRTCAKEGTITLDIPARLGQVLDKGRYCIVRKLGYGQCSSVWLARDKGEDRFVSLKILTCEATKALSGTSPLSDELGLLQKIADGDQGHPGFRHNIKYYGSFEFPGPHGKHHCVITEVLGYSLEYVRTLNPNGDRRVQTSTVKRVVKHIVRGLDTRAVDGPFSMLRSPPVVPIVSQVLPLSTEPSIQEDRLEAVVSDVGHSHWRDRHFQEIIQPAALRAPEVILGYRWDTPADIWNLGCIVCISHNIPVMELLIGFWLFEPNKESGWGVEEDHLVRMTEALDTRFDVEFLSKCMHRDQFFTADGSFAHFDAHKEPTWTIRRLLETFSLEQDEAEIVEAERFILRCLRLVPEERATAKDLANNTWLE</sequence>
<evidence type="ECO:0000256" key="5">
    <source>
        <dbReference type="ARBA" id="ARBA00022777"/>
    </source>
</evidence>
<feature type="domain" description="Protein kinase" evidence="9">
    <location>
        <begin position="120"/>
        <end position="458"/>
    </location>
</feature>
<dbReference type="PANTHER" id="PTHR47634:SF9">
    <property type="entry name" value="PROTEIN KINASE DOMAIN-CONTAINING PROTEIN-RELATED"/>
    <property type="match status" value="1"/>
</dbReference>
<keyword evidence="2" id="KW-0723">Serine/threonine-protein kinase</keyword>
<evidence type="ECO:0000256" key="7">
    <source>
        <dbReference type="ARBA" id="ARBA00047899"/>
    </source>
</evidence>